<dbReference type="CDD" id="cd11386">
    <property type="entry name" value="MCP_signal"/>
    <property type="match status" value="1"/>
</dbReference>
<dbReference type="InterPro" id="IPR051310">
    <property type="entry name" value="MCP_chemotaxis"/>
</dbReference>
<protein>
    <submittedName>
        <fullName evidence="10">Methyl-accepting chemotaxis protein</fullName>
    </submittedName>
</protein>
<dbReference type="InterPro" id="IPR004089">
    <property type="entry name" value="MCPsignal_dom"/>
</dbReference>
<evidence type="ECO:0000256" key="1">
    <source>
        <dbReference type="ARBA" id="ARBA00022481"/>
    </source>
</evidence>
<dbReference type="PANTHER" id="PTHR43531:SF14">
    <property type="entry name" value="METHYL-ACCEPTING CHEMOTAXIS PROTEIN I-RELATED"/>
    <property type="match status" value="1"/>
</dbReference>
<keyword evidence="8" id="KW-0472">Membrane</keyword>
<keyword evidence="3 5" id="KW-0807">Transducer</keyword>
<keyword evidence="1" id="KW-0488">Methylation</keyword>
<dbReference type="PRINTS" id="PR00260">
    <property type="entry name" value="CHEMTRNSDUCR"/>
</dbReference>
<dbReference type="InterPro" id="IPR024478">
    <property type="entry name" value="HlyB_4HB_MCP"/>
</dbReference>
<comment type="similarity">
    <text evidence="4">Belongs to the methyl-accepting chemotaxis (MCP) protein family.</text>
</comment>
<dbReference type="EMBL" id="QHJW02000056">
    <property type="protein sequence ID" value="RRO04374.1"/>
    <property type="molecule type" value="Genomic_DNA"/>
</dbReference>
<evidence type="ECO:0000256" key="5">
    <source>
        <dbReference type="PROSITE-ProRule" id="PRU00284"/>
    </source>
</evidence>
<evidence type="ECO:0000313" key="11">
    <source>
        <dbReference type="Proteomes" id="UP000256817"/>
    </source>
</evidence>
<dbReference type="SUPFAM" id="SSF58104">
    <property type="entry name" value="Methyl-accepting chemotaxis protein (MCP) signaling domain"/>
    <property type="match status" value="1"/>
</dbReference>
<evidence type="ECO:0000256" key="3">
    <source>
        <dbReference type="ARBA" id="ARBA00023224"/>
    </source>
</evidence>
<evidence type="ECO:0000313" key="10">
    <source>
        <dbReference type="EMBL" id="RRO04374.1"/>
    </source>
</evidence>
<sequence>MNLIKKSSLGKMLGIGFTLIIAIGFLVAVFGRIQLDKLGENIQLLSQVRITNLMMMKEFKDNINTNAIVIRNLTMREDSRKMQEEKTHIDNMIARNNALLAKIRDRAIDQHSQELIAALDRVRPTYNDSITSAIALVIAHRNKEAQDLLLTDVQAKQDIVFSALNDMVSWQEKITVDAANQSLKNATRAGTLMVIIALLAVVLGAMISWWITRTIKRQLGGEPAYTLEVTRQVAQGNLAVAIELRDGDTTSVLAAMEDMRQNLSNLVGQVHQSSESIATGATQIAMGNTDLSQRTEEQAANLQETAASMEQMNTTVKQNAATVRTATELAHSASTTAQKGGDAVNNVVRTMEDITASSRKIGDIIGVIDGIAFQTNILALNAAVEAARAGEQGRGFAVVAGEVRSLAQRSASAAREIKDLISVSVANVEMGEKQVNDAGITIKEIVEKSQHVANLLSEIGLTTHEQEQGVAQVNDAVNQLDQVTQQNAALVEESASAADSLSEQARTLLELMGVFKISGVQTPAPRLTSQAKKPTAPRLALAGTPGSTSRDNWETF</sequence>
<keyword evidence="2" id="KW-0145">Chemotaxis</keyword>
<organism evidence="10 11">
    <name type="scientific">Pectobacterium aquaticum</name>
    <dbReference type="NCBI Taxonomy" id="2204145"/>
    <lineage>
        <taxon>Bacteria</taxon>
        <taxon>Pseudomonadati</taxon>
        <taxon>Pseudomonadota</taxon>
        <taxon>Gammaproteobacteria</taxon>
        <taxon>Enterobacterales</taxon>
        <taxon>Pectobacteriaceae</taxon>
        <taxon>Pectobacterium</taxon>
    </lineage>
</organism>
<keyword evidence="8" id="KW-0812">Transmembrane</keyword>
<dbReference type="Pfam" id="PF00015">
    <property type="entry name" value="MCPsignal"/>
    <property type="match status" value="1"/>
</dbReference>
<proteinExistence type="inferred from homology"/>
<feature type="domain" description="Methyl-accepting transducer" evidence="9">
    <location>
        <begin position="273"/>
        <end position="502"/>
    </location>
</feature>
<evidence type="ECO:0000259" key="9">
    <source>
        <dbReference type="PROSITE" id="PS50111"/>
    </source>
</evidence>
<dbReference type="SMART" id="SM00283">
    <property type="entry name" value="MA"/>
    <property type="match status" value="1"/>
</dbReference>
<reference evidence="10" key="1">
    <citation type="submission" date="2018-11" db="EMBL/GenBank/DDBJ databases">
        <title>Draft genome sequences of proposed Pectobacterium aquaticum sp. nov. isolated in France from fresh water.</title>
        <authorList>
            <person name="Pedron J."/>
            <person name="Barny M.A."/>
        </authorList>
    </citation>
    <scope>NUCLEOTIDE SEQUENCE [LARGE SCALE GENOMIC DNA]</scope>
    <source>
        <strain evidence="10">A35-S23-M15</strain>
    </source>
</reference>
<evidence type="ECO:0000256" key="6">
    <source>
        <dbReference type="SAM" id="Coils"/>
    </source>
</evidence>
<dbReference type="RefSeq" id="WP_116238180.1">
    <property type="nucleotide sequence ID" value="NZ_QHJW02000056.1"/>
</dbReference>
<feature type="transmembrane region" description="Helical" evidence="8">
    <location>
        <begin position="192"/>
        <end position="211"/>
    </location>
</feature>
<dbReference type="Gene3D" id="1.10.287.950">
    <property type="entry name" value="Methyl-accepting chemotaxis protein"/>
    <property type="match status" value="1"/>
</dbReference>
<gene>
    <name evidence="10" type="ORF">DMB85_018450</name>
</gene>
<evidence type="ECO:0000256" key="7">
    <source>
        <dbReference type="SAM" id="MobiDB-lite"/>
    </source>
</evidence>
<dbReference type="PANTHER" id="PTHR43531">
    <property type="entry name" value="PROTEIN ICFG"/>
    <property type="match status" value="1"/>
</dbReference>
<dbReference type="InterPro" id="IPR004090">
    <property type="entry name" value="Chemotax_Me-accpt_rcpt"/>
</dbReference>
<evidence type="ECO:0000256" key="2">
    <source>
        <dbReference type="ARBA" id="ARBA00022500"/>
    </source>
</evidence>
<keyword evidence="11" id="KW-1185">Reference proteome</keyword>
<accession>A0A426IU30</accession>
<name>A0A426IU30_9GAMM</name>
<feature type="coiled-coil region" evidence="6">
    <location>
        <begin position="292"/>
        <end position="319"/>
    </location>
</feature>
<keyword evidence="8" id="KW-1133">Transmembrane helix</keyword>
<feature type="region of interest" description="Disordered" evidence="7">
    <location>
        <begin position="525"/>
        <end position="556"/>
    </location>
</feature>
<dbReference type="CDD" id="cd19411">
    <property type="entry name" value="MCP2201-like_sensor"/>
    <property type="match status" value="1"/>
</dbReference>
<comment type="caution">
    <text evidence="10">The sequence shown here is derived from an EMBL/GenBank/DDBJ whole genome shotgun (WGS) entry which is preliminary data.</text>
</comment>
<dbReference type="Pfam" id="PF12729">
    <property type="entry name" value="4HB_MCP_1"/>
    <property type="match status" value="1"/>
</dbReference>
<feature type="transmembrane region" description="Helical" evidence="8">
    <location>
        <begin position="12"/>
        <end position="31"/>
    </location>
</feature>
<evidence type="ECO:0000256" key="8">
    <source>
        <dbReference type="SAM" id="Phobius"/>
    </source>
</evidence>
<dbReference type="InterPro" id="IPR047347">
    <property type="entry name" value="YvaQ-like_sensor"/>
</dbReference>
<evidence type="ECO:0000256" key="4">
    <source>
        <dbReference type="ARBA" id="ARBA00029447"/>
    </source>
</evidence>
<keyword evidence="6" id="KW-0175">Coiled coil</keyword>
<dbReference type="Proteomes" id="UP000256817">
    <property type="component" value="Unassembled WGS sequence"/>
</dbReference>
<dbReference type="PROSITE" id="PS50111">
    <property type="entry name" value="CHEMOTAXIS_TRANSDUC_2"/>
    <property type="match status" value="1"/>
</dbReference>